<dbReference type="PROSITE" id="PS50022">
    <property type="entry name" value="FA58C_3"/>
    <property type="match status" value="1"/>
</dbReference>
<feature type="compositionally biased region" description="Low complexity" evidence="13">
    <location>
        <begin position="465"/>
        <end position="474"/>
    </location>
</feature>
<evidence type="ECO:0000259" key="16">
    <source>
        <dbReference type="PROSITE" id="PS50022"/>
    </source>
</evidence>
<dbReference type="InterPro" id="IPR000421">
    <property type="entry name" value="FA58C"/>
</dbReference>
<dbReference type="GO" id="GO:0051897">
    <property type="term" value="P:positive regulation of phosphatidylinositol 3-kinase/protein kinase B signal transduction"/>
    <property type="evidence" value="ECO:0007669"/>
    <property type="project" value="TreeGrafter"/>
</dbReference>
<dbReference type="EMBL" id="MUJZ01014949">
    <property type="protein sequence ID" value="OTF81175.1"/>
    <property type="molecule type" value="Genomic_DNA"/>
</dbReference>
<evidence type="ECO:0000256" key="6">
    <source>
        <dbReference type="ARBA" id="ARBA00022840"/>
    </source>
</evidence>
<dbReference type="OrthoDB" id="6071166at2759"/>
<dbReference type="PROSITE" id="PS50011">
    <property type="entry name" value="PROTEIN_KINASE_DOM"/>
    <property type="match status" value="1"/>
</dbReference>
<dbReference type="PANTHER" id="PTHR24416">
    <property type="entry name" value="TYROSINE-PROTEIN KINASE RECEPTOR"/>
    <property type="match status" value="1"/>
</dbReference>
<dbReference type="GO" id="GO:0007155">
    <property type="term" value="P:cell adhesion"/>
    <property type="evidence" value="ECO:0007669"/>
    <property type="project" value="UniProtKB-KW"/>
</dbReference>
<feature type="non-terminal residue" evidence="17">
    <location>
        <position position="686"/>
    </location>
</feature>
<evidence type="ECO:0000256" key="2">
    <source>
        <dbReference type="ARBA" id="ARBA00004479"/>
    </source>
</evidence>
<dbReference type="Gene3D" id="2.60.120.260">
    <property type="entry name" value="Galactose-binding domain-like"/>
    <property type="match status" value="1"/>
</dbReference>
<keyword evidence="9 14" id="KW-0472">Membrane</keyword>
<evidence type="ECO:0000256" key="3">
    <source>
        <dbReference type="ARBA" id="ARBA00022692"/>
    </source>
</evidence>
<feature type="domain" description="Protein kinase" evidence="15">
    <location>
        <begin position="494"/>
        <end position="686"/>
    </location>
</feature>
<dbReference type="Gene3D" id="2.60.120.1190">
    <property type="match status" value="1"/>
</dbReference>
<dbReference type="GO" id="GO:0004714">
    <property type="term" value="F:transmembrane receptor protein tyrosine kinase activity"/>
    <property type="evidence" value="ECO:0007669"/>
    <property type="project" value="TreeGrafter"/>
</dbReference>
<dbReference type="Proteomes" id="UP000194236">
    <property type="component" value="Unassembled WGS sequence"/>
</dbReference>
<evidence type="ECO:0000256" key="13">
    <source>
        <dbReference type="SAM" id="MobiDB-lite"/>
    </source>
</evidence>
<evidence type="ECO:0000259" key="15">
    <source>
        <dbReference type="PROSITE" id="PS50011"/>
    </source>
</evidence>
<dbReference type="GO" id="GO:0043235">
    <property type="term" value="C:receptor complex"/>
    <property type="evidence" value="ECO:0007669"/>
    <property type="project" value="TreeGrafter"/>
</dbReference>
<evidence type="ECO:0000256" key="4">
    <source>
        <dbReference type="ARBA" id="ARBA00022729"/>
    </source>
</evidence>
<comment type="subcellular location">
    <subcellularLocation>
        <location evidence="1">Cell membrane</location>
        <topology evidence="1">Single-pass membrane protein</topology>
    </subcellularLocation>
    <subcellularLocation>
        <location evidence="2">Membrane</location>
        <topology evidence="2">Single-pass type I membrane protein</topology>
    </subcellularLocation>
</comment>
<comment type="caution">
    <text evidence="17">The sequence shown here is derived from an EMBL/GenBank/DDBJ whole genome shotgun (WGS) entry which is preliminary data.</text>
</comment>
<dbReference type="InterPro" id="IPR000719">
    <property type="entry name" value="Prot_kinase_dom"/>
</dbReference>
<organism evidence="17 18">
    <name type="scientific">Euroglyphus maynei</name>
    <name type="common">Mayne's house dust mite</name>
    <dbReference type="NCBI Taxonomy" id="6958"/>
    <lineage>
        <taxon>Eukaryota</taxon>
        <taxon>Metazoa</taxon>
        <taxon>Ecdysozoa</taxon>
        <taxon>Arthropoda</taxon>
        <taxon>Chelicerata</taxon>
        <taxon>Arachnida</taxon>
        <taxon>Acari</taxon>
        <taxon>Acariformes</taxon>
        <taxon>Sarcoptiformes</taxon>
        <taxon>Astigmata</taxon>
        <taxon>Psoroptidia</taxon>
        <taxon>Analgoidea</taxon>
        <taxon>Pyroglyphidae</taxon>
        <taxon>Pyroglyphinae</taxon>
        <taxon>Euroglyphus</taxon>
    </lineage>
</organism>
<evidence type="ECO:0000256" key="1">
    <source>
        <dbReference type="ARBA" id="ARBA00004162"/>
    </source>
</evidence>
<dbReference type="GO" id="GO:0010976">
    <property type="term" value="P:positive regulation of neuron projection development"/>
    <property type="evidence" value="ECO:0007669"/>
    <property type="project" value="TreeGrafter"/>
</dbReference>
<evidence type="ECO:0000256" key="14">
    <source>
        <dbReference type="SAM" id="Phobius"/>
    </source>
</evidence>
<dbReference type="InterPro" id="IPR011009">
    <property type="entry name" value="Kinase-like_dom_sf"/>
</dbReference>
<keyword evidence="11 17" id="KW-0675">Receptor</keyword>
<keyword evidence="12" id="KW-0325">Glycoprotein</keyword>
<keyword evidence="10" id="KW-1015">Disulfide bond</keyword>
<protein>
    <submittedName>
        <fullName evidence="17">Discoidin domain receptor-like protein</fullName>
    </submittedName>
</protein>
<feature type="transmembrane region" description="Helical" evidence="14">
    <location>
        <begin position="255"/>
        <end position="278"/>
    </location>
</feature>
<dbReference type="Gene3D" id="1.10.510.10">
    <property type="entry name" value="Transferase(Phosphotransferase) domain 1"/>
    <property type="match status" value="1"/>
</dbReference>
<evidence type="ECO:0000256" key="10">
    <source>
        <dbReference type="ARBA" id="ARBA00023157"/>
    </source>
</evidence>
<evidence type="ECO:0000313" key="17">
    <source>
        <dbReference type="EMBL" id="OTF81175.1"/>
    </source>
</evidence>
<dbReference type="InterPro" id="IPR001245">
    <property type="entry name" value="Ser-Thr/Tyr_kinase_cat_dom"/>
</dbReference>
<dbReference type="InterPro" id="IPR008266">
    <property type="entry name" value="Tyr_kinase_AS"/>
</dbReference>
<dbReference type="AlphaFoldDB" id="A0A1Y3BPU8"/>
<proteinExistence type="predicted"/>
<dbReference type="PROSITE" id="PS01286">
    <property type="entry name" value="FA58C_2"/>
    <property type="match status" value="1"/>
</dbReference>
<evidence type="ECO:0000256" key="8">
    <source>
        <dbReference type="ARBA" id="ARBA00022989"/>
    </source>
</evidence>
<keyword evidence="5" id="KW-0547">Nucleotide-binding</keyword>
<evidence type="ECO:0000256" key="11">
    <source>
        <dbReference type="ARBA" id="ARBA00023170"/>
    </source>
</evidence>
<dbReference type="InterPro" id="IPR050122">
    <property type="entry name" value="RTK"/>
</dbReference>
<evidence type="ECO:0000256" key="9">
    <source>
        <dbReference type="ARBA" id="ARBA00023136"/>
    </source>
</evidence>
<keyword evidence="3 14" id="KW-0812">Transmembrane</keyword>
<keyword evidence="6" id="KW-0067">ATP-binding</keyword>
<dbReference type="SUPFAM" id="SSF56112">
    <property type="entry name" value="Protein kinase-like (PK-like)"/>
    <property type="match status" value="1"/>
</dbReference>
<dbReference type="PROSITE" id="PS00109">
    <property type="entry name" value="PROTEIN_KINASE_TYR"/>
    <property type="match status" value="1"/>
</dbReference>
<reference evidence="17 18" key="1">
    <citation type="submission" date="2017-03" db="EMBL/GenBank/DDBJ databases">
        <title>Genome Survey of Euroglyphus maynei.</title>
        <authorList>
            <person name="Arlian L.G."/>
            <person name="Morgan M.S."/>
            <person name="Rider S.D."/>
        </authorList>
    </citation>
    <scope>NUCLEOTIDE SEQUENCE [LARGE SCALE GENOMIC DNA]</scope>
    <source>
        <strain evidence="17">Arlian Lab</strain>
        <tissue evidence="17">Whole body</tissue>
    </source>
</reference>
<dbReference type="Pfam" id="PF21114">
    <property type="entry name" value="DDR1-2_DS-like"/>
    <property type="match status" value="1"/>
</dbReference>
<dbReference type="PANTHER" id="PTHR24416:SF349">
    <property type="entry name" value="TYROSINE-PROTEIN KINASE RYK"/>
    <property type="match status" value="1"/>
</dbReference>
<keyword evidence="8 14" id="KW-1133">Transmembrane helix</keyword>
<evidence type="ECO:0000313" key="18">
    <source>
        <dbReference type="Proteomes" id="UP000194236"/>
    </source>
</evidence>
<keyword evidence="4" id="KW-0732">Signal</keyword>
<dbReference type="GO" id="GO:0007169">
    <property type="term" value="P:cell surface receptor protein tyrosine kinase signaling pathway"/>
    <property type="evidence" value="ECO:0007669"/>
    <property type="project" value="TreeGrafter"/>
</dbReference>
<feature type="domain" description="F5/8 type C" evidence="16">
    <location>
        <begin position="1"/>
        <end position="42"/>
    </location>
</feature>
<evidence type="ECO:0000256" key="7">
    <source>
        <dbReference type="ARBA" id="ARBA00022889"/>
    </source>
</evidence>
<keyword evidence="18" id="KW-1185">Reference proteome</keyword>
<keyword evidence="7" id="KW-0130">Cell adhesion</keyword>
<feature type="compositionally biased region" description="Polar residues" evidence="13">
    <location>
        <begin position="475"/>
        <end position="489"/>
    </location>
</feature>
<dbReference type="InterPro" id="IPR020635">
    <property type="entry name" value="Tyr_kinase_cat_dom"/>
</dbReference>
<sequence>MDTYSIVENILAIPLVSVTAIRLLPVSSYTRTCCLRFEIYGCPYQDGPISYSMMDGQLNGRFGDLIDHTYDGYRSETGFLSDGLGQLVDGIRGDDNYKVNKGFEWIGWKANTQSVVSITFRFADIRNFTSATFYCHNMFTKDIQVFHSAQIWFSLDGRQWAPMAEDFAYMPDMVVEKARDVIIHLHHRIGRFIKFDFRFAAKWLLISEATFDSIPVNRGLSINELDFVDSRPIATNAIQTPPTSTHRNTLYKEPFLFIGSAIMVALLIVIFIIMLIWLARKRKEKITGSYIHAIKYFISFLITHFRAGSEYTTVPMKDVSPSAIYCEPHRFHHPGFPNNSPDPEYAVPDLIGNGPLTFMANKANNSLLLMNGQPQPLISSFTKTMINQDDGKARYYASTDVLLRNGIDHAPNATHNALTGNHNGNGQLLPVAPLPGCAASQIYPKHESAPSSLSSNTSKVLKFNSSTPSSSLESYENTPYRNGSSQNHSVPLLKDKELSIVDGHFGYSKYGDCELGYLCRKNDKQLVMLKTLSSCNLESQQEFMQEMNEKWRLSNQCQNTFARLYGYISKYEYLAMVIEYGDSDLKKFLRSCSPSLMRVEQLVAIARQIAEAMQDLHDHGFVHRDLAARNCLIYHKNLQVKITDTGASNKDYKNEYYEQIFPVRWMSFETIIKNTFTNKSDVFSFG</sequence>
<gene>
    <name evidence="17" type="ORF">BLA29_002427</name>
</gene>
<evidence type="ECO:0000256" key="12">
    <source>
        <dbReference type="ARBA" id="ARBA00023180"/>
    </source>
</evidence>
<name>A0A1Y3BPU8_EURMA</name>
<dbReference type="GO" id="GO:0005886">
    <property type="term" value="C:plasma membrane"/>
    <property type="evidence" value="ECO:0007669"/>
    <property type="project" value="UniProtKB-SubCell"/>
</dbReference>
<dbReference type="GO" id="GO:0005524">
    <property type="term" value="F:ATP binding"/>
    <property type="evidence" value="ECO:0007669"/>
    <property type="project" value="UniProtKB-KW"/>
</dbReference>
<dbReference type="Pfam" id="PF07714">
    <property type="entry name" value="PK_Tyr_Ser-Thr"/>
    <property type="match status" value="1"/>
</dbReference>
<feature type="region of interest" description="Disordered" evidence="13">
    <location>
        <begin position="447"/>
        <end position="489"/>
    </location>
</feature>
<feature type="compositionally biased region" description="Polar residues" evidence="13">
    <location>
        <begin position="449"/>
        <end position="459"/>
    </location>
</feature>
<dbReference type="SMART" id="SM00219">
    <property type="entry name" value="TyrKc"/>
    <property type="match status" value="1"/>
</dbReference>
<evidence type="ECO:0000256" key="5">
    <source>
        <dbReference type="ARBA" id="ARBA00022741"/>
    </source>
</evidence>
<dbReference type="InterPro" id="IPR048525">
    <property type="entry name" value="DDR1-2_DS-like"/>
</dbReference>
<accession>A0A1Y3BPU8</accession>